<dbReference type="InterPro" id="IPR001763">
    <property type="entry name" value="Rhodanese-like_dom"/>
</dbReference>
<feature type="signal peptide" evidence="1">
    <location>
        <begin position="1"/>
        <end position="28"/>
    </location>
</feature>
<dbReference type="RefSeq" id="WP_310093769.1">
    <property type="nucleotide sequence ID" value="NZ_JAVDTT010000003.1"/>
</dbReference>
<dbReference type="SUPFAM" id="SSF52821">
    <property type="entry name" value="Rhodanese/Cell cycle control phosphatase"/>
    <property type="match status" value="1"/>
</dbReference>
<sequence>MLIVKAGACRAALLVLFCLVYFQASAQAAMGATAQVLSGAQGAVASDRSVDLEITPEGVLALKASGTPYLLVDADADSLHAPTSGPVRIIYYARTPAFRSAQLLALRDRNAAPMAVEPSQRLTGTPLEWERLKLPMGQPFDQNDPIPLTPRQLSQAMRDEVDLQIIDLRPSSGEQQGIVEFANSLRVLPDQLSAESKKLSQQRWTVVVDGAGGMSRNAAGELKRQGFRLATYLAGGYSAWVAAKDRDLGPSIPPLCAKP</sequence>
<dbReference type="InterPro" id="IPR036873">
    <property type="entry name" value="Rhodanese-like_dom_sf"/>
</dbReference>
<feature type="domain" description="Rhodanese" evidence="2">
    <location>
        <begin position="159"/>
        <end position="249"/>
    </location>
</feature>
<reference evidence="3 4" key="1">
    <citation type="submission" date="2023-07" db="EMBL/GenBank/DDBJ databases">
        <title>Sorghum-associated microbial communities from plants grown in Nebraska, USA.</title>
        <authorList>
            <person name="Schachtman D."/>
        </authorList>
    </citation>
    <scope>NUCLEOTIDE SEQUENCE [LARGE SCALE GENOMIC DNA]</scope>
    <source>
        <strain evidence="3 4">BE107</strain>
    </source>
</reference>
<keyword evidence="4" id="KW-1185">Reference proteome</keyword>
<dbReference type="SMART" id="SM00450">
    <property type="entry name" value="RHOD"/>
    <property type="match status" value="1"/>
</dbReference>
<dbReference type="PROSITE" id="PS50206">
    <property type="entry name" value="RHODANESE_3"/>
    <property type="match status" value="1"/>
</dbReference>
<dbReference type="EMBL" id="JAVDTT010000003">
    <property type="protein sequence ID" value="MDR6842168.1"/>
    <property type="molecule type" value="Genomic_DNA"/>
</dbReference>
<comment type="caution">
    <text evidence="3">The sequence shown here is derived from an EMBL/GenBank/DDBJ whole genome shotgun (WGS) entry which is preliminary data.</text>
</comment>
<name>A0ABU1RTR9_9GAMM</name>
<organism evidence="3 4">
    <name type="scientific">Pseudoxanthomonas sacheonensis</name>
    <dbReference type="NCBI Taxonomy" id="443615"/>
    <lineage>
        <taxon>Bacteria</taxon>
        <taxon>Pseudomonadati</taxon>
        <taxon>Pseudomonadota</taxon>
        <taxon>Gammaproteobacteria</taxon>
        <taxon>Lysobacterales</taxon>
        <taxon>Lysobacteraceae</taxon>
        <taxon>Pseudoxanthomonas</taxon>
    </lineage>
</organism>
<protein>
    <submittedName>
        <fullName evidence="3">Rhodanese-related sulfurtransferase</fullName>
    </submittedName>
</protein>
<evidence type="ECO:0000313" key="4">
    <source>
        <dbReference type="Proteomes" id="UP001254759"/>
    </source>
</evidence>
<keyword evidence="1" id="KW-0732">Signal</keyword>
<proteinExistence type="predicted"/>
<accession>A0ABU1RTR9</accession>
<evidence type="ECO:0000256" key="1">
    <source>
        <dbReference type="SAM" id="SignalP"/>
    </source>
</evidence>
<dbReference type="CDD" id="cd00158">
    <property type="entry name" value="RHOD"/>
    <property type="match status" value="1"/>
</dbReference>
<feature type="chain" id="PRO_5046117525" evidence="1">
    <location>
        <begin position="29"/>
        <end position="259"/>
    </location>
</feature>
<evidence type="ECO:0000259" key="2">
    <source>
        <dbReference type="PROSITE" id="PS50206"/>
    </source>
</evidence>
<dbReference type="Gene3D" id="3.40.250.10">
    <property type="entry name" value="Rhodanese-like domain"/>
    <property type="match status" value="1"/>
</dbReference>
<gene>
    <name evidence="3" type="ORF">J2W94_002462</name>
</gene>
<dbReference type="Proteomes" id="UP001254759">
    <property type="component" value="Unassembled WGS sequence"/>
</dbReference>
<dbReference type="Pfam" id="PF00581">
    <property type="entry name" value="Rhodanese"/>
    <property type="match status" value="1"/>
</dbReference>
<evidence type="ECO:0000313" key="3">
    <source>
        <dbReference type="EMBL" id="MDR6842168.1"/>
    </source>
</evidence>